<gene>
    <name evidence="1" type="ORF">ANSO36C_08370</name>
</gene>
<keyword evidence="2" id="KW-1185">Reference proteome</keyword>
<reference evidence="1" key="1">
    <citation type="submission" date="2022-04" db="EMBL/GenBank/DDBJ databases">
        <title>Complete genome sequence of a cyanobacterium, Nostoc sp. SO-36, isolated in Antarctica.</title>
        <authorList>
            <person name="Kanesaki Y."/>
            <person name="Effendi D."/>
            <person name="Sakamoto T."/>
            <person name="Ohtani S."/>
            <person name="Awai K."/>
        </authorList>
    </citation>
    <scope>NUCLEOTIDE SEQUENCE</scope>
    <source>
        <strain evidence="1">SO-36</strain>
    </source>
</reference>
<accession>A0ABN6PY88</accession>
<dbReference type="EMBL" id="AP025732">
    <property type="protein sequence ID" value="BDI15035.1"/>
    <property type="molecule type" value="Genomic_DNA"/>
</dbReference>
<dbReference type="Proteomes" id="UP001055453">
    <property type="component" value="Chromosome"/>
</dbReference>
<sequence>MDCPSPVKELVKLPSSKAGAGLFLDSTSVEDVPNWGSSKDIVFLSKKKVEDNIITTSYTDDIRVRIK</sequence>
<proteinExistence type="predicted"/>
<name>A0ABN6PY88_NOSCO</name>
<evidence type="ECO:0000313" key="1">
    <source>
        <dbReference type="EMBL" id="BDI15035.1"/>
    </source>
</evidence>
<evidence type="ECO:0000313" key="2">
    <source>
        <dbReference type="Proteomes" id="UP001055453"/>
    </source>
</evidence>
<protein>
    <submittedName>
        <fullName evidence="1">Uncharacterized protein</fullName>
    </submittedName>
</protein>
<organism evidence="1 2">
    <name type="scientific">Nostoc cf. commune SO-36</name>
    <dbReference type="NCBI Taxonomy" id="449208"/>
    <lineage>
        <taxon>Bacteria</taxon>
        <taxon>Bacillati</taxon>
        <taxon>Cyanobacteriota</taxon>
        <taxon>Cyanophyceae</taxon>
        <taxon>Nostocales</taxon>
        <taxon>Nostocaceae</taxon>
        <taxon>Nostoc</taxon>
    </lineage>
</organism>